<dbReference type="Proteomes" id="UP000886523">
    <property type="component" value="Unassembled WGS sequence"/>
</dbReference>
<feature type="region of interest" description="Disordered" evidence="1">
    <location>
        <begin position="100"/>
        <end position="132"/>
    </location>
</feature>
<protein>
    <submittedName>
        <fullName evidence="2">Uncharacterized protein</fullName>
    </submittedName>
</protein>
<sequence>MLRHYFLSISDPYKFDPGDILAIHLEAGVASEDKVSQLAALGLRQLRTGLKIITQIQSVEENESVAYTTNSRAQGYVAEIVEDLPRVVSPLAAYSGQDNGLAWRNQEVPTPGTLASDEDTQLPRPQFKARQP</sequence>
<gene>
    <name evidence="2" type="ORF">BS47DRAFT_1397429</name>
</gene>
<accession>A0A9P6AP20</accession>
<dbReference type="AlphaFoldDB" id="A0A9P6AP20"/>
<dbReference type="EMBL" id="MU129049">
    <property type="protein sequence ID" value="KAF9508815.1"/>
    <property type="molecule type" value="Genomic_DNA"/>
</dbReference>
<comment type="caution">
    <text evidence="2">The sequence shown here is derived from an EMBL/GenBank/DDBJ whole genome shotgun (WGS) entry which is preliminary data.</text>
</comment>
<organism evidence="2 3">
    <name type="scientific">Hydnum rufescens UP504</name>
    <dbReference type="NCBI Taxonomy" id="1448309"/>
    <lineage>
        <taxon>Eukaryota</taxon>
        <taxon>Fungi</taxon>
        <taxon>Dikarya</taxon>
        <taxon>Basidiomycota</taxon>
        <taxon>Agaricomycotina</taxon>
        <taxon>Agaricomycetes</taxon>
        <taxon>Cantharellales</taxon>
        <taxon>Hydnaceae</taxon>
        <taxon>Hydnum</taxon>
    </lineage>
</organism>
<evidence type="ECO:0000256" key="1">
    <source>
        <dbReference type="SAM" id="MobiDB-lite"/>
    </source>
</evidence>
<reference evidence="2" key="1">
    <citation type="journal article" date="2020" name="Nat. Commun.">
        <title>Large-scale genome sequencing of mycorrhizal fungi provides insights into the early evolution of symbiotic traits.</title>
        <authorList>
            <person name="Miyauchi S."/>
            <person name="Kiss E."/>
            <person name="Kuo A."/>
            <person name="Drula E."/>
            <person name="Kohler A."/>
            <person name="Sanchez-Garcia M."/>
            <person name="Morin E."/>
            <person name="Andreopoulos B."/>
            <person name="Barry K.W."/>
            <person name="Bonito G."/>
            <person name="Buee M."/>
            <person name="Carver A."/>
            <person name="Chen C."/>
            <person name="Cichocki N."/>
            <person name="Clum A."/>
            <person name="Culley D."/>
            <person name="Crous P.W."/>
            <person name="Fauchery L."/>
            <person name="Girlanda M."/>
            <person name="Hayes R.D."/>
            <person name="Keri Z."/>
            <person name="LaButti K."/>
            <person name="Lipzen A."/>
            <person name="Lombard V."/>
            <person name="Magnuson J."/>
            <person name="Maillard F."/>
            <person name="Murat C."/>
            <person name="Nolan M."/>
            <person name="Ohm R.A."/>
            <person name="Pangilinan J."/>
            <person name="Pereira M.F."/>
            <person name="Perotto S."/>
            <person name="Peter M."/>
            <person name="Pfister S."/>
            <person name="Riley R."/>
            <person name="Sitrit Y."/>
            <person name="Stielow J.B."/>
            <person name="Szollosi G."/>
            <person name="Zifcakova L."/>
            <person name="Stursova M."/>
            <person name="Spatafora J.W."/>
            <person name="Tedersoo L."/>
            <person name="Vaario L.M."/>
            <person name="Yamada A."/>
            <person name="Yan M."/>
            <person name="Wang P."/>
            <person name="Xu J."/>
            <person name="Bruns T."/>
            <person name="Baldrian P."/>
            <person name="Vilgalys R."/>
            <person name="Dunand C."/>
            <person name="Henrissat B."/>
            <person name="Grigoriev I.V."/>
            <person name="Hibbett D."/>
            <person name="Nagy L.G."/>
            <person name="Martin F.M."/>
        </authorList>
    </citation>
    <scope>NUCLEOTIDE SEQUENCE</scope>
    <source>
        <strain evidence="2">UP504</strain>
    </source>
</reference>
<keyword evidence="3" id="KW-1185">Reference proteome</keyword>
<evidence type="ECO:0000313" key="2">
    <source>
        <dbReference type="EMBL" id="KAF9508815.1"/>
    </source>
</evidence>
<name>A0A9P6AP20_9AGAM</name>
<proteinExistence type="predicted"/>
<evidence type="ECO:0000313" key="3">
    <source>
        <dbReference type="Proteomes" id="UP000886523"/>
    </source>
</evidence>